<comment type="similarity">
    <text evidence="1">Belongs to the UPF0213 family.</text>
</comment>
<dbReference type="PROSITE" id="PS50164">
    <property type="entry name" value="GIY_YIG"/>
    <property type="match status" value="1"/>
</dbReference>
<organism evidence="3 4">
    <name type="scientific">Microterricola viridarii</name>
    <dbReference type="NCBI Taxonomy" id="412690"/>
    <lineage>
        <taxon>Bacteria</taxon>
        <taxon>Bacillati</taxon>
        <taxon>Actinomycetota</taxon>
        <taxon>Actinomycetes</taxon>
        <taxon>Micrococcales</taxon>
        <taxon>Microbacteriaceae</taxon>
        <taxon>Microterricola</taxon>
    </lineage>
</organism>
<evidence type="ECO:0000256" key="1">
    <source>
        <dbReference type="ARBA" id="ARBA00007435"/>
    </source>
</evidence>
<dbReference type="Pfam" id="PF01541">
    <property type="entry name" value="GIY-YIG"/>
    <property type="match status" value="1"/>
</dbReference>
<dbReference type="PANTHER" id="PTHR34477:SF1">
    <property type="entry name" value="UPF0213 PROTEIN YHBQ"/>
    <property type="match status" value="1"/>
</dbReference>
<dbReference type="SUPFAM" id="SSF82771">
    <property type="entry name" value="GIY-YIG endonuclease"/>
    <property type="match status" value="1"/>
</dbReference>
<accession>A0A0Y0MXA6</accession>
<sequence length="103" mass="11626">MAHVYILCCADGSYYVGNTRSLDARLEQHFSGRGSAYTGARMPVTLAFDEEYERVDEAYAREKQIQGWSRAKREALISANFALLPELSHSAGQRDTRNPNRVL</sequence>
<dbReference type="OrthoDB" id="9797095at2"/>
<dbReference type="CDD" id="cd10456">
    <property type="entry name" value="GIY-YIG_UPF0213"/>
    <property type="match status" value="1"/>
</dbReference>
<evidence type="ECO:0000259" key="2">
    <source>
        <dbReference type="PROSITE" id="PS50164"/>
    </source>
</evidence>
<keyword evidence="4" id="KW-1185">Reference proteome</keyword>
<dbReference type="InterPro" id="IPR050190">
    <property type="entry name" value="UPF0213_domain"/>
</dbReference>
<gene>
    <name evidence="3" type="ORF">AWU67_00385</name>
</gene>
<protein>
    <submittedName>
        <fullName evidence="3">Excinuclease ABC subunit C</fullName>
    </submittedName>
</protein>
<reference evidence="3 4" key="1">
    <citation type="journal article" date="2016" name="J. Biotechnol.">
        <title>First complete genome sequence of a species in the genus Microterricola, an extremophilic cold active enzyme producing bacterial strain ERGS5:02 isolated from Sikkim Himalaya.</title>
        <authorList>
            <person name="Himanshu"/>
            <person name="Swarnkar M.K."/>
            <person name="Singh D."/>
            <person name="Kumar R."/>
        </authorList>
    </citation>
    <scope>NUCLEOTIDE SEQUENCE [LARGE SCALE GENOMIC DNA]</scope>
    <source>
        <strain evidence="3 4">ERGS5:02</strain>
    </source>
</reference>
<proteinExistence type="inferred from homology"/>
<feature type="domain" description="GIY-YIG" evidence="2">
    <location>
        <begin position="1"/>
        <end position="75"/>
    </location>
</feature>
<evidence type="ECO:0000313" key="3">
    <source>
        <dbReference type="EMBL" id="AMB57569.1"/>
    </source>
</evidence>
<dbReference type="RefSeq" id="WP_067225432.1">
    <property type="nucleotide sequence ID" value="NZ_CP014145.1"/>
</dbReference>
<dbReference type="InterPro" id="IPR000305">
    <property type="entry name" value="GIY-YIG_endonuc"/>
</dbReference>
<dbReference type="AlphaFoldDB" id="A0A0Y0MXA6"/>
<evidence type="ECO:0000313" key="4">
    <source>
        <dbReference type="Proteomes" id="UP000058305"/>
    </source>
</evidence>
<dbReference type="PANTHER" id="PTHR34477">
    <property type="entry name" value="UPF0213 PROTEIN YHBQ"/>
    <property type="match status" value="1"/>
</dbReference>
<dbReference type="Gene3D" id="3.40.1440.10">
    <property type="entry name" value="GIY-YIG endonuclease"/>
    <property type="match status" value="1"/>
</dbReference>
<dbReference type="EMBL" id="CP014145">
    <property type="protein sequence ID" value="AMB57569.1"/>
    <property type="molecule type" value="Genomic_DNA"/>
</dbReference>
<dbReference type="KEGG" id="mvd:AWU67_00385"/>
<dbReference type="Proteomes" id="UP000058305">
    <property type="component" value="Chromosome"/>
</dbReference>
<reference evidence="4" key="2">
    <citation type="submission" date="2016-01" db="EMBL/GenBank/DDBJ databases">
        <title>First complete genome sequence of a species in the genus Microterricola, an extremophilic cold active enzyme producing strain ERGS5:02 isolated from Sikkim Himalaya.</title>
        <authorList>
            <person name="Kumar R."/>
            <person name="Singh D."/>
            <person name="Swarnkar M.K."/>
        </authorList>
    </citation>
    <scope>NUCLEOTIDE SEQUENCE [LARGE SCALE GENOMIC DNA]</scope>
    <source>
        <strain evidence="4">ERGS5:02</strain>
    </source>
</reference>
<dbReference type="InterPro" id="IPR035901">
    <property type="entry name" value="GIY-YIG_endonuc_sf"/>
</dbReference>
<name>A0A0Y0MXA6_9MICO</name>